<dbReference type="Proteomes" id="UP000242957">
    <property type="component" value="Unassembled WGS sequence"/>
</dbReference>
<organism evidence="3 4">
    <name type="scientific">Pseudomonas jinjuensis</name>
    <dbReference type="NCBI Taxonomy" id="198616"/>
    <lineage>
        <taxon>Bacteria</taxon>
        <taxon>Pseudomonadati</taxon>
        <taxon>Pseudomonadota</taxon>
        <taxon>Gammaproteobacteria</taxon>
        <taxon>Pseudomonadales</taxon>
        <taxon>Pseudomonadaceae</taxon>
        <taxon>Pseudomonas</taxon>
    </lineage>
</organism>
<protein>
    <recommendedName>
        <fullName evidence="5">Lipoprotein</fullName>
    </recommendedName>
</protein>
<accession>A0A1H0C5P1</accession>
<dbReference type="AlphaFoldDB" id="A0A1H0C5P1"/>
<dbReference type="EMBL" id="FNIJ01000003">
    <property type="protein sequence ID" value="SDN53178.1"/>
    <property type="molecule type" value="Genomic_DNA"/>
</dbReference>
<keyword evidence="2" id="KW-0732">Signal</keyword>
<dbReference type="PROSITE" id="PS51257">
    <property type="entry name" value="PROKAR_LIPOPROTEIN"/>
    <property type="match status" value="1"/>
</dbReference>
<evidence type="ECO:0000256" key="2">
    <source>
        <dbReference type="SAM" id="SignalP"/>
    </source>
</evidence>
<evidence type="ECO:0000313" key="4">
    <source>
        <dbReference type="Proteomes" id="UP000242957"/>
    </source>
</evidence>
<gene>
    <name evidence="3" type="ORF">SAMN05216193_103318</name>
</gene>
<evidence type="ECO:0000313" key="3">
    <source>
        <dbReference type="EMBL" id="SDN53178.1"/>
    </source>
</evidence>
<feature type="chain" id="PRO_5017191957" description="Lipoprotein" evidence="2">
    <location>
        <begin position="20"/>
        <end position="178"/>
    </location>
</feature>
<sequence>MRLLLITAGLLTLSGCSLLMPTPDPNRAWIDLHTDSRSDLAAMKVDGKEWPSSRYFEVDPGQHELGVRYQFQVDPTNIGSGTPSALWRDCRLTVKYPDFSSGQRYRLETGAIGFRPWAKLYDAQAKVIARGKEQGCDGAQPDSTADSDGPAHEGLRFKWPSWLPRLSGKGETGQDMQQ</sequence>
<evidence type="ECO:0008006" key="5">
    <source>
        <dbReference type="Google" id="ProtNLM"/>
    </source>
</evidence>
<feature type="signal peptide" evidence="2">
    <location>
        <begin position="1"/>
        <end position="19"/>
    </location>
</feature>
<keyword evidence="4" id="KW-1185">Reference proteome</keyword>
<proteinExistence type="predicted"/>
<dbReference type="STRING" id="198616.SAMN05216193_103318"/>
<evidence type="ECO:0000256" key="1">
    <source>
        <dbReference type="SAM" id="MobiDB-lite"/>
    </source>
</evidence>
<reference evidence="4" key="1">
    <citation type="submission" date="2016-10" db="EMBL/GenBank/DDBJ databases">
        <authorList>
            <person name="Varghese N."/>
            <person name="Submissions S."/>
        </authorList>
    </citation>
    <scope>NUCLEOTIDE SEQUENCE [LARGE SCALE GENOMIC DNA]</scope>
    <source>
        <strain evidence="4">JCM 21621</strain>
    </source>
</reference>
<name>A0A1H0C5P1_9PSED</name>
<feature type="region of interest" description="Disordered" evidence="1">
    <location>
        <begin position="133"/>
        <end position="178"/>
    </location>
</feature>